<evidence type="ECO:0000256" key="4">
    <source>
        <dbReference type="ARBA" id="ARBA00023015"/>
    </source>
</evidence>
<dbReference type="AlphaFoldDB" id="A0AAD8JYF5"/>
<feature type="domain" description="Dof-type" evidence="11">
    <location>
        <begin position="29"/>
        <end position="83"/>
    </location>
</feature>
<evidence type="ECO:0000256" key="1">
    <source>
        <dbReference type="ARBA" id="ARBA00022723"/>
    </source>
</evidence>
<dbReference type="GO" id="GO:0003700">
    <property type="term" value="F:DNA-binding transcription factor activity"/>
    <property type="evidence" value="ECO:0007669"/>
    <property type="project" value="UniProtKB-UniRule"/>
</dbReference>
<protein>
    <recommendedName>
        <fullName evidence="9">Dof zinc finger protein</fullName>
    </recommendedName>
</protein>
<accession>A0AAD8JYF5</accession>
<keyword evidence="3 9" id="KW-0862">Zinc</keyword>
<keyword evidence="6 9" id="KW-0804">Transcription</keyword>
<dbReference type="GO" id="GO:0005634">
    <property type="term" value="C:nucleus"/>
    <property type="evidence" value="ECO:0007669"/>
    <property type="project" value="UniProtKB-SubCell"/>
</dbReference>
<organism evidence="12 13">
    <name type="scientific">Tagetes erecta</name>
    <name type="common">African marigold</name>
    <dbReference type="NCBI Taxonomy" id="13708"/>
    <lineage>
        <taxon>Eukaryota</taxon>
        <taxon>Viridiplantae</taxon>
        <taxon>Streptophyta</taxon>
        <taxon>Embryophyta</taxon>
        <taxon>Tracheophyta</taxon>
        <taxon>Spermatophyta</taxon>
        <taxon>Magnoliopsida</taxon>
        <taxon>eudicotyledons</taxon>
        <taxon>Gunneridae</taxon>
        <taxon>Pentapetalae</taxon>
        <taxon>asterids</taxon>
        <taxon>campanulids</taxon>
        <taxon>Asterales</taxon>
        <taxon>Asteraceae</taxon>
        <taxon>Asteroideae</taxon>
        <taxon>Heliantheae alliance</taxon>
        <taxon>Tageteae</taxon>
        <taxon>Tagetes</taxon>
    </lineage>
</organism>
<evidence type="ECO:0000256" key="5">
    <source>
        <dbReference type="ARBA" id="ARBA00023125"/>
    </source>
</evidence>
<dbReference type="InterPro" id="IPR045174">
    <property type="entry name" value="Dof"/>
</dbReference>
<dbReference type="Proteomes" id="UP001229421">
    <property type="component" value="Unassembled WGS sequence"/>
</dbReference>
<comment type="caution">
    <text evidence="12">The sequence shown here is derived from an EMBL/GenBank/DDBJ whole genome shotgun (WGS) entry which is preliminary data.</text>
</comment>
<dbReference type="InterPro" id="IPR003851">
    <property type="entry name" value="Znf_Dof"/>
</dbReference>
<evidence type="ECO:0000256" key="9">
    <source>
        <dbReference type="RuleBase" id="RU369094"/>
    </source>
</evidence>
<feature type="region of interest" description="Disordered" evidence="10">
    <location>
        <begin position="76"/>
        <end position="107"/>
    </location>
</feature>
<keyword evidence="7 8" id="KW-0539">Nucleus</keyword>
<evidence type="ECO:0000256" key="6">
    <source>
        <dbReference type="ARBA" id="ARBA00023163"/>
    </source>
</evidence>
<keyword evidence="4 9" id="KW-0805">Transcription regulation</keyword>
<evidence type="ECO:0000313" key="12">
    <source>
        <dbReference type="EMBL" id="KAK1412318.1"/>
    </source>
</evidence>
<keyword evidence="13" id="KW-1185">Reference proteome</keyword>
<evidence type="ECO:0000259" key="11">
    <source>
        <dbReference type="PROSITE" id="PS50884"/>
    </source>
</evidence>
<dbReference type="Pfam" id="PF02701">
    <property type="entry name" value="Zn_ribbon_Dof"/>
    <property type="match status" value="1"/>
</dbReference>
<comment type="subcellular location">
    <subcellularLocation>
        <location evidence="8 9">Nucleus</location>
    </subcellularLocation>
</comment>
<feature type="compositionally biased region" description="Basic and acidic residues" evidence="10">
    <location>
        <begin position="86"/>
        <end position="95"/>
    </location>
</feature>
<sequence>MSEPNVFQSRKQRRSSKTQRPNTRPVESLTCPRCESTNTKFCYYNNYNKTQPRYFCKACKRHWTNGGILRNVQARKNKRLQPRATTDQETHDLDQSKPICGEKEDDESYTDIEELKGTLVSWDFLDANMTSPRSFIEMIENDDDDDLASATSCMMMMMTSCEQTSSLSWNDLDAMALEDLNKPWEDPTFKT</sequence>
<evidence type="ECO:0000256" key="10">
    <source>
        <dbReference type="SAM" id="MobiDB-lite"/>
    </source>
</evidence>
<evidence type="ECO:0000256" key="2">
    <source>
        <dbReference type="ARBA" id="ARBA00022771"/>
    </source>
</evidence>
<evidence type="ECO:0000313" key="13">
    <source>
        <dbReference type="Proteomes" id="UP001229421"/>
    </source>
</evidence>
<feature type="region of interest" description="Disordered" evidence="10">
    <location>
        <begin position="1"/>
        <end position="29"/>
    </location>
</feature>
<dbReference type="GO" id="GO:0003677">
    <property type="term" value="F:DNA binding"/>
    <property type="evidence" value="ECO:0007669"/>
    <property type="project" value="UniProtKB-UniRule"/>
</dbReference>
<keyword evidence="5 8" id="KW-0238">DNA-binding</keyword>
<keyword evidence="1 9" id="KW-0479">Metal-binding</keyword>
<proteinExistence type="predicted"/>
<dbReference type="GO" id="GO:0008270">
    <property type="term" value="F:zinc ion binding"/>
    <property type="evidence" value="ECO:0007669"/>
    <property type="project" value="UniProtKB-KW"/>
</dbReference>
<evidence type="ECO:0000256" key="3">
    <source>
        <dbReference type="ARBA" id="ARBA00022833"/>
    </source>
</evidence>
<dbReference type="PANTHER" id="PTHR31992:SF97">
    <property type="entry name" value="DOF ZINC FINGER PROTEIN"/>
    <property type="match status" value="1"/>
</dbReference>
<keyword evidence="2 8" id="KW-0863">Zinc-finger</keyword>
<dbReference type="PANTHER" id="PTHR31992">
    <property type="entry name" value="DOF ZINC FINGER PROTEIN DOF1.4-RELATED"/>
    <property type="match status" value="1"/>
</dbReference>
<reference evidence="12" key="1">
    <citation type="journal article" date="2023" name="bioRxiv">
        <title>Improved chromosome-level genome assembly for marigold (Tagetes erecta).</title>
        <authorList>
            <person name="Jiang F."/>
            <person name="Yuan L."/>
            <person name="Wang S."/>
            <person name="Wang H."/>
            <person name="Xu D."/>
            <person name="Wang A."/>
            <person name="Fan W."/>
        </authorList>
    </citation>
    <scope>NUCLEOTIDE SEQUENCE</scope>
    <source>
        <strain evidence="12">WSJ</strain>
        <tissue evidence="12">Leaf</tissue>
    </source>
</reference>
<dbReference type="PROSITE" id="PS50884">
    <property type="entry name" value="ZF_DOF_2"/>
    <property type="match status" value="1"/>
</dbReference>
<dbReference type="EMBL" id="JAUHHV010000009">
    <property type="protein sequence ID" value="KAK1412318.1"/>
    <property type="molecule type" value="Genomic_DNA"/>
</dbReference>
<dbReference type="PROSITE" id="PS01361">
    <property type="entry name" value="ZF_DOF_1"/>
    <property type="match status" value="1"/>
</dbReference>
<gene>
    <name evidence="12" type="ORF">QVD17_33468</name>
</gene>
<evidence type="ECO:0000256" key="8">
    <source>
        <dbReference type="PROSITE-ProRule" id="PRU00071"/>
    </source>
</evidence>
<comment type="function">
    <text evidence="9">Transcription factor that binds specifically to a 5'-AA[AG]G-3' consensus core sequence.</text>
</comment>
<name>A0AAD8JYF5_TARER</name>
<evidence type="ECO:0000256" key="7">
    <source>
        <dbReference type="ARBA" id="ARBA00023242"/>
    </source>
</evidence>